<keyword evidence="3" id="KW-1133">Transmembrane helix</keyword>
<gene>
    <name evidence="4" type="ORF">SAMN05421642_11022</name>
</gene>
<keyword evidence="5" id="KW-1185">Reference proteome</keyword>
<dbReference type="PANTHER" id="PTHR37313">
    <property type="entry name" value="UPF0749 PROTEIN RV1825"/>
    <property type="match status" value="1"/>
</dbReference>
<proteinExistence type="inferred from homology"/>
<evidence type="ECO:0000256" key="3">
    <source>
        <dbReference type="SAM" id="Phobius"/>
    </source>
</evidence>
<dbReference type="EMBL" id="FZOW01000010">
    <property type="protein sequence ID" value="SNT14706.1"/>
    <property type="molecule type" value="Genomic_DNA"/>
</dbReference>
<keyword evidence="2" id="KW-0175">Coiled coil</keyword>
<organism evidence="4 5">
    <name type="scientific">Rhodococcoides kyotonense</name>
    <dbReference type="NCBI Taxonomy" id="398843"/>
    <lineage>
        <taxon>Bacteria</taxon>
        <taxon>Bacillati</taxon>
        <taxon>Actinomycetota</taxon>
        <taxon>Actinomycetes</taxon>
        <taxon>Mycobacteriales</taxon>
        <taxon>Nocardiaceae</taxon>
        <taxon>Rhodococcoides</taxon>
    </lineage>
</organism>
<dbReference type="PANTHER" id="PTHR37313:SF4">
    <property type="entry name" value="CONSERVED MEMBRANE PROTEIN-RELATED"/>
    <property type="match status" value="1"/>
</dbReference>
<evidence type="ECO:0000313" key="5">
    <source>
        <dbReference type="Proteomes" id="UP000198327"/>
    </source>
</evidence>
<dbReference type="Proteomes" id="UP000198327">
    <property type="component" value="Unassembled WGS sequence"/>
</dbReference>
<evidence type="ECO:0000256" key="1">
    <source>
        <dbReference type="ARBA" id="ARBA00009108"/>
    </source>
</evidence>
<comment type="similarity">
    <text evidence="1">Belongs to the UPF0749 family.</text>
</comment>
<keyword evidence="3" id="KW-0812">Transmembrane</keyword>
<name>A0A239K8A9_9NOCA</name>
<sequence>MPTLVQYTLAQEIHTGEHRTSAMTDRRRARLTDRVWQIMVVVVCVVVGILLATTRQLSSGDEIRRSDTTRISDLVRSAQSSTDDADTARADLTRRLEELQSAAGAQDAEVGDALAKSEALSGAAGLNPESGAGVVVTLTDAPRGADGRYASGAAPNDLVVHQQDVQSVLNALWTGGASAIAMQDQRIVSEIAPRCIGNTLLLGGRTYSPPYVVTALGDPARLTAALENNRGVRVFQQYALRYGLGYDATAADDLTVPGYTGVVRTRYAQPVR</sequence>
<evidence type="ECO:0000256" key="2">
    <source>
        <dbReference type="SAM" id="Coils"/>
    </source>
</evidence>
<reference evidence="5" key="1">
    <citation type="submission" date="2017-06" db="EMBL/GenBank/DDBJ databases">
        <authorList>
            <person name="Varghese N."/>
            <person name="Submissions S."/>
        </authorList>
    </citation>
    <scope>NUCLEOTIDE SEQUENCE [LARGE SCALE GENOMIC DNA]</scope>
    <source>
        <strain evidence="5">JCM 23211</strain>
    </source>
</reference>
<evidence type="ECO:0000313" key="4">
    <source>
        <dbReference type="EMBL" id="SNT14706.1"/>
    </source>
</evidence>
<dbReference type="Gene3D" id="3.30.70.1880">
    <property type="entry name" value="Protein of unknown function DUF881"/>
    <property type="match status" value="1"/>
</dbReference>
<accession>A0A239K8A9</accession>
<dbReference type="Pfam" id="PF05949">
    <property type="entry name" value="DUF881"/>
    <property type="match status" value="1"/>
</dbReference>
<dbReference type="STRING" id="398843.A3K89_09220"/>
<dbReference type="InterPro" id="IPR010273">
    <property type="entry name" value="DUF881"/>
</dbReference>
<feature type="transmembrane region" description="Helical" evidence="3">
    <location>
        <begin position="35"/>
        <end position="54"/>
    </location>
</feature>
<keyword evidence="3" id="KW-0472">Membrane</keyword>
<dbReference type="GO" id="GO:0005886">
    <property type="term" value="C:plasma membrane"/>
    <property type="evidence" value="ECO:0007669"/>
    <property type="project" value="TreeGrafter"/>
</dbReference>
<feature type="coiled-coil region" evidence="2">
    <location>
        <begin position="82"/>
        <end position="109"/>
    </location>
</feature>
<protein>
    <submittedName>
        <fullName evidence="4">Uncharacterized conserved protein YlxW, UPF0749 family</fullName>
    </submittedName>
</protein>
<dbReference type="AlphaFoldDB" id="A0A239K8A9"/>